<reference evidence="2 3" key="1">
    <citation type="journal article" date="2009" name="Nature">
        <title>The Sorghum bicolor genome and the diversification of grasses.</title>
        <authorList>
            <person name="Paterson A.H."/>
            <person name="Bowers J.E."/>
            <person name="Bruggmann R."/>
            <person name="Dubchak I."/>
            <person name="Grimwood J."/>
            <person name="Gundlach H."/>
            <person name="Haberer G."/>
            <person name="Hellsten U."/>
            <person name="Mitros T."/>
            <person name="Poliakov A."/>
            <person name="Schmutz J."/>
            <person name="Spannagl M."/>
            <person name="Tang H."/>
            <person name="Wang X."/>
            <person name="Wicker T."/>
            <person name="Bharti A.K."/>
            <person name="Chapman J."/>
            <person name="Feltus F.A."/>
            <person name="Gowik U."/>
            <person name="Grigoriev I.V."/>
            <person name="Lyons E."/>
            <person name="Maher C.A."/>
            <person name="Martis M."/>
            <person name="Narechania A."/>
            <person name="Otillar R.P."/>
            <person name="Penning B.W."/>
            <person name="Salamov A.A."/>
            <person name="Wang Y."/>
            <person name="Zhang L."/>
            <person name="Carpita N.C."/>
            <person name="Freeling M."/>
            <person name="Gingle A.R."/>
            <person name="Hash C.T."/>
            <person name="Keller B."/>
            <person name="Klein P."/>
            <person name="Kresovich S."/>
            <person name="McCann M.C."/>
            <person name="Ming R."/>
            <person name="Peterson D.G."/>
            <person name="Mehboob-ur-Rahman"/>
            <person name="Ware D."/>
            <person name="Westhoff P."/>
            <person name="Mayer K.F."/>
            <person name="Messing J."/>
            <person name="Rokhsar D.S."/>
        </authorList>
    </citation>
    <scope>NUCLEOTIDE SEQUENCE [LARGE SCALE GENOMIC DNA]</scope>
    <source>
        <strain evidence="3">cv. BTx623</strain>
    </source>
</reference>
<dbReference type="InParanoid" id="A0A1B6PHC4"/>
<accession>A0A1B6PHC4</accession>
<feature type="region of interest" description="Disordered" evidence="1">
    <location>
        <begin position="55"/>
        <end position="75"/>
    </location>
</feature>
<dbReference type="Gramene" id="KXG25091">
    <property type="protein sequence ID" value="KXG25091"/>
    <property type="gene ID" value="SORBI_3007G119000"/>
</dbReference>
<evidence type="ECO:0000256" key="1">
    <source>
        <dbReference type="SAM" id="MobiDB-lite"/>
    </source>
</evidence>
<evidence type="ECO:0000313" key="2">
    <source>
        <dbReference type="EMBL" id="KXG25091.1"/>
    </source>
</evidence>
<feature type="compositionally biased region" description="Basic and acidic residues" evidence="1">
    <location>
        <begin position="56"/>
        <end position="65"/>
    </location>
</feature>
<evidence type="ECO:0000313" key="3">
    <source>
        <dbReference type="Proteomes" id="UP000000768"/>
    </source>
</evidence>
<reference evidence="3" key="2">
    <citation type="journal article" date="2018" name="Plant J.">
        <title>The Sorghum bicolor reference genome: improved assembly, gene annotations, a transcriptome atlas, and signatures of genome organization.</title>
        <authorList>
            <person name="McCormick R.F."/>
            <person name="Truong S.K."/>
            <person name="Sreedasyam A."/>
            <person name="Jenkins J."/>
            <person name="Shu S."/>
            <person name="Sims D."/>
            <person name="Kennedy M."/>
            <person name="Amirebrahimi M."/>
            <person name="Weers B.D."/>
            <person name="McKinley B."/>
            <person name="Mattison A."/>
            <person name="Morishige D.T."/>
            <person name="Grimwood J."/>
            <person name="Schmutz J."/>
            <person name="Mullet J.E."/>
        </authorList>
    </citation>
    <scope>NUCLEOTIDE SEQUENCE [LARGE SCALE GENOMIC DNA]</scope>
    <source>
        <strain evidence="3">cv. BTx623</strain>
    </source>
</reference>
<proteinExistence type="predicted"/>
<organism evidence="2 3">
    <name type="scientific">Sorghum bicolor</name>
    <name type="common">Sorghum</name>
    <name type="synonym">Sorghum vulgare</name>
    <dbReference type="NCBI Taxonomy" id="4558"/>
    <lineage>
        <taxon>Eukaryota</taxon>
        <taxon>Viridiplantae</taxon>
        <taxon>Streptophyta</taxon>
        <taxon>Embryophyta</taxon>
        <taxon>Tracheophyta</taxon>
        <taxon>Spermatophyta</taxon>
        <taxon>Magnoliopsida</taxon>
        <taxon>Liliopsida</taxon>
        <taxon>Poales</taxon>
        <taxon>Poaceae</taxon>
        <taxon>PACMAD clade</taxon>
        <taxon>Panicoideae</taxon>
        <taxon>Andropogonodae</taxon>
        <taxon>Andropogoneae</taxon>
        <taxon>Sorghinae</taxon>
        <taxon>Sorghum</taxon>
    </lineage>
</organism>
<dbReference type="Proteomes" id="UP000000768">
    <property type="component" value="Chromosome 7"/>
</dbReference>
<gene>
    <name evidence="2" type="ORF">SORBI_3007G119000</name>
</gene>
<sequence>MGWYSRFPRPAPSRIKDLLKKLAETLLPGDIRDLPAMKDRAVELWSTVKSRIGVKTNEDDGIRTEPDDEDNNPFV</sequence>
<dbReference type="EMBL" id="CM000766">
    <property type="protein sequence ID" value="KXG25091.1"/>
    <property type="molecule type" value="Genomic_DNA"/>
</dbReference>
<dbReference type="AlphaFoldDB" id="A0A1B6PHC4"/>
<name>A0A1B6PHC4_SORBI</name>
<keyword evidence="3" id="KW-1185">Reference proteome</keyword>
<protein>
    <submittedName>
        <fullName evidence="2">Uncharacterized protein</fullName>
    </submittedName>
</protein>
<feature type="compositionally biased region" description="Acidic residues" evidence="1">
    <location>
        <begin position="66"/>
        <end position="75"/>
    </location>
</feature>